<dbReference type="RefSeq" id="WP_014938274.1">
    <property type="nucleotide sequence ID" value="NZ_CP011859.1"/>
</dbReference>
<sequence>MKNLKQTGLKMAFALSILIGPYFFCQNNKCITSLEDFQYMSWAFDQPRLDIHDRYAQGKPFTNHIENKYFFTYTPVYSKERNNCFVGYSLVMENRITKNRRLIGIPVENPNEFENLFNELMSWTDKEKVAFIKSYILFQNRLTP</sequence>
<dbReference type="EMBL" id="CP011859">
    <property type="protein sequence ID" value="AQY21394.1"/>
    <property type="molecule type" value="Genomic_DNA"/>
</dbReference>
<protein>
    <submittedName>
        <fullName evidence="1">Uncharacterized protein</fullName>
    </submittedName>
</protein>
<dbReference type="AlphaFoldDB" id="A0A1S7DQK6"/>
<proteinExistence type="predicted"/>
<dbReference type="Proteomes" id="UP000189883">
    <property type="component" value="Chromosome"/>
</dbReference>
<gene>
    <name evidence="1" type="ORF">AB406_0436</name>
</gene>
<evidence type="ECO:0000313" key="2">
    <source>
        <dbReference type="Proteomes" id="UP000189883"/>
    </source>
</evidence>
<accession>A0A1S7DQK6</accession>
<evidence type="ECO:0000313" key="1">
    <source>
        <dbReference type="EMBL" id="AQY21394.1"/>
    </source>
</evidence>
<organism evidence="1 2">
    <name type="scientific">Riemerella anatipestifer</name>
    <name type="common">Moraxella anatipestifer</name>
    <dbReference type="NCBI Taxonomy" id="34085"/>
    <lineage>
        <taxon>Bacteria</taxon>
        <taxon>Pseudomonadati</taxon>
        <taxon>Bacteroidota</taxon>
        <taxon>Flavobacteriia</taxon>
        <taxon>Flavobacteriales</taxon>
        <taxon>Weeksellaceae</taxon>
        <taxon>Riemerella</taxon>
    </lineage>
</organism>
<name>A0A1S7DQK6_RIEAN</name>
<reference evidence="1 2" key="1">
    <citation type="submission" date="2015-06" db="EMBL/GenBank/DDBJ databases">
        <title>R. anatipestifer strain HXb2 is the most virulent strain so far, and the genome sequence would help us uncover the pathogenesis.</title>
        <authorList>
            <person name="Hu Q."/>
            <person name="Qi J."/>
            <person name="Bo H."/>
            <person name="Liu G."/>
            <person name="Tao M."/>
            <person name="Ding Y."/>
            <person name="Xue Y."/>
        </authorList>
    </citation>
    <scope>NUCLEOTIDE SEQUENCE [LARGE SCALE GENOMIC DNA]</scope>
    <source>
        <strain evidence="1 2">HXb2</strain>
    </source>
</reference>